<reference evidence="2" key="1">
    <citation type="journal article" date="2014" name="Front. Microbiol.">
        <title>High frequency of phylogenetically diverse reductive dehalogenase-homologous genes in deep subseafloor sedimentary metagenomes.</title>
        <authorList>
            <person name="Kawai M."/>
            <person name="Futagami T."/>
            <person name="Toyoda A."/>
            <person name="Takaki Y."/>
            <person name="Nishi S."/>
            <person name="Hori S."/>
            <person name="Arai W."/>
            <person name="Tsubouchi T."/>
            <person name="Morono Y."/>
            <person name="Uchiyama I."/>
            <person name="Ito T."/>
            <person name="Fujiyama A."/>
            <person name="Inagaki F."/>
            <person name="Takami H."/>
        </authorList>
    </citation>
    <scope>NUCLEOTIDE SEQUENCE</scope>
    <source>
        <strain evidence="2">Expedition CK06-06</strain>
    </source>
</reference>
<comment type="caution">
    <text evidence="2">The sequence shown here is derived from an EMBL/GenBank/DDBJ whole genome shotgun (WGS) entry which is preliminary data.</text>
</comment>
<evidence type="ECO:0000256" key="1">
    <source>
        <dbReference type="SAM" id="Phobius"/>
    </source>
</evidence>
<keyword evidence="1" id="KW-1133">Transmembrane helix</keyword>
<proteinExistence type="predicted"/>
<gene>
    <name evidence="2" type="ORF">S01H1_24008</name>
</gene>
<dbReference type="AlphaFoldDB" id="X0T8P1"/>
<evidence type="ECO:0000313" key="2">
    <source>
        <dbReference type="EMBL" id="GAF89868.1"/>
    </source>
</evidence>
<organism evidence="2">
    <name type="scientific">marine sediment metagenome</name>
    <dbReference type="NCBI Taxonomy" id="412755"/>
    <lineage>
        <taxon>unclassified sequences</taxon>
        <taxon>metagenomes</taxon>
        <taxon>ecological metagenomes</taxon>
    </lineage>
</organism>
<accession>X0T8P1</accession>
<keyword evidence="1" id="KW-0472">Membrane</keyword>
<protein>
    <submittedName>
        <fullName evidence="2">Uncharacterized protein</fullName>
    </submittedName>
</protein>
<feature type="transmembrane region" description="Helical" evidence="1">
    <location>
        <begin position="71"/>
        <end position="95"/>
    </location>
</feature>
<feature type="non-terminal residue" evidence="2">
    <location>
        <position position="1"/>
    </location>
</feature>
<dbReference type="EMBL" id="BARS01014086">
    <property type="protein sequence ID" value="GAF89868.1"/>
    <property type="molecule type" value="Genomic_DNA"/>
</dbReference>
<feature type="non-terminal residue" evidence="2">
    <location>
        <position position="98"/>
    </location>
</feature>
<name>X0T8P1_9ZZZZ</name>
<keyword evidence="1" id="KW-0812">Transmembrane</keyword>
<sequence>GYSLGILVFYCQFVRYWETFDPLFPKATGYNVFGSIEPEGEVRQQIIVSGHHDAAYVFQLIAHAPKYYSRFITAGIAFLLLGFLVSLIETALVIFRGS</sequence>